<sequence length="36" mass="3904">MEPSAIIMMIIAMVTVWGGLAAAIVHLRKHPDTDVD</sequence>
<name>A0A7T3ZZG8_9MICO</name>
<dbReference type="RefSeq" id="WP_198499604.1">
    <property type="nucleotide sequence ID" value="NZ_CP065989.1"/>
</dbReference>
<dbReference type="InterPro" id="IPR031596">
    <property type="entry name" value="MaAIMP_sms"/>
</dbReference>
<gene>
    <name evidence="2" type="ORF">I6H47_00605</name>
</gene>
<evidence type="ECO:0000313" key="2">
    <source>
        <dbReference type="EMBL" id="QQB14544.1"/>
    </source>
</evidence>
<proteinExistence type="predicted"/>
<organism evidence="2 3">
    <name type="scientific">Brevibacterium casei</name>
    <dbReference type="NCBI Taxonomy" id="33889"/>
    <lineage>
        <taxon>Bacteria</taxon>
        <taxon>Bacillati</taxon>
        <taxon>Actinomycetota</taxon>
        <taxon>Actinomycetes</taxon>
        <taxon>Micrococcales</taxon>
        <taxon>Brevibacteriaceae</taxon>
        <taxon>Brevibacterium</taxon>
    </lineage>
</organism>
<dbReference type="Pfam" id="PF16951">
    <property type="entry name" value="MaAIMP_sms"/>
    <property type="match status" value="1"/>
</dbReference>
<keyword evidence="1" id="KW-0472">Membrane</keyword>
<feature type="transmembrane region" description="Helical" evidence="1">
    <location>
        <begin position="6"/>
        <end position="27"/>
    </location>
</feature>
<dbReference type="EMBL" id="CP065989">
    <property type="protein sequence ID" value="QQB14544.1"/>
    <property type="molecule type" value="Genomic_DNA"/>
</dbReference>
<dbReference type="NCBIfam" id="NF033493">
    <property type="entry name" value="MetS_like_NSS"/>
    <property type="match status" value="1"/>
</dbReference>
<keyword evidence="1" id="KW-1133">Transmembrane helix</keyword>
<dbReference type="Proteomes" id="UP000595374">
    <property type="component" value="Chromosome"/>
</dbReference>
<evidence type="ECO:0000256" key="1">
    <source>
        <dbReference type="SAM" id="Phobius"/>
    </source>
</evidence>
<dbReference type="AlphaFoldDB" id="A0A7T3ZZG8"/>
<evidence type="ECO:0000313" key="3">
    <source>
        <dbReference type="Proteomes" id="UP000595374"/>
    </source>
</evidence>
<accession>A0A7T3ZZG8</accession>
<reference evidence="2 3" key="1">
    <citation type="submission" date="2020-12" db="EMBL/GenBank/DDBJ databases">
        <title>FDA dAtabase for Regulatory Grade micrObial Sequences (FDA-ARGOS): Supporting development and validation of Infectious Disease Dx tests.</title>
        <authorList>
            <person name="Sproer C."/>
            <person name="Gronow S."/>
            <person name="Severitt S."/>
            <person name="Schroder I."/>
            <person name="Tallon L."/>
            <person name="Sadzewicz L."/>
            <person name="Zhao X."/>
            <person name="Boylan J."/>
            <person name="Ott S."/>
            <person name="Bowen H."/>
            <person name="Vavikolanu K."/>
            <person name="Mehta A."/>
            <person name="Aluvathingal J."/>
            <person name="Nadendla S."/>
            <person name="Lowell S."/>
            <person name="Myers T."/>
            <person name="Yan Y."/>
            <person name="Sichtig H."/>
        </authorList>
    </citation>
    <scope>NUCLEOTIDE SEQUENCE [LARGE SCALE GENOMIC DNA]</scope>
    <source>
        <strain evidence="2 3">FDAARGOS_990</strain>
    </source>
</reference>
<keyword evidence="1" id="KW-0812">Transmembrane</keyword>
<protein>
    <submittedName>
        <fullName evidence="2">Methionine/alanine import family NSS transporter small subunit</fullName>
    </submittedName>
</protein>